<dbReference type="EMBL" id="CP003537">
    <property type="protein sequence ID" value="AGH94572.1"/>
    <property type="molecule type" value="Genomic_DNA"/>
</dbReference>
<proteinExistence type="predicted"/>
<dbReference type="KEGG" id="bex:A11Q_352"/>
<dbReference type="PANTHER" id="PTHR34818:SF1">
    <property type="entry name" value="PROTEIN BLI-3"/>
    <property type="match status" value="1"/>
</dbReference>
<organism evidence="2 3">
    <name type="scientific">Pseudobdellovibrio exovorus JSS</name>
    <dbReference type="NCBI Taxonomy" id="1184267"/>
    <lineage>
        <taxon>Bacteria</taxon>
        <taxon>Pseudomonadati</taxon>
        <taxon>Bdellovibrionota</taxon>
        <taxon>Bdellovibrionia</taxon>
        <taxon>Bdellovibrionales</taxon>
        <taxon>Pseudobdellovibrionaceae</taxon>
        <taxon>Pseudobdellovibrio</taxon>
    </lineage>
</organism>
<dbReference type="InterPro" id="IPR012349">
    <property type="entry name" value="Split_barrel_FMN-bd"/>
</dbReference>
<reference evidence="2 3" key="1">
    <citation type="journal article" date="2013" name="ISME J.">
        <title>By their genes ye shall know them: genomic signatures of predatory bacteria.</title>
        <authorList>
            <person name="Pasternak Z."/>
            <person name="Pietrokovski S."/>
            <person name="Rotem O."/>
            <person name="Gophna U."/>
            <person name="Lurie-Weinberger M.N."/>
            <person name="Jurkevitch E."/>
        </authorList>
    </citation>
    <scope>NUCLEOTIDE SEQUENCE [LARGE SCALE GENOMIC DNA]</scope>
    <source>
        <strain evidence="2 3">JSS</strain>
    </source>
</reference>
<dbReference type="InterPro" id="IPR052917">
    <property type="entry name" value="Stress-Dev_Protein"/>
</dbReference>
<feature type="domain" description="General stress protein FMN-binding split barrel" evidence="1">
    <location>
        <begin position="11"/>
        <end position="157"/>
    </location>
</feature>
<dbReference type="OrthoDB" id="1432662at2"/>
<sequence length="170" mass="19518">MKNRLKDTERDEFHSIAEAIEMTEVAMITTVTPTGNMCSRPMMVQEIDADGNLLFFTLSNSQLMKDIRRVPLVNITFSCPEKNTFISAAAVAYESFDQTKMKELWNPTLEKWFPRGVETPDLTLLKLDLQEVEMWDSPSTSIVRVMDFVKAIVGETTISQAHYEKFDLRQ</sequence>
<dbReference type="PATRIC" id="fig|1184267.3.peg.354"/>
<evidence type="ECO:0000313" key="2">
    <source>
        <dbReference type="EMBL" id="AGH94572.1"/>
    </source>
</evidence>
<dbReference type="eggNOG" id="COG3871">
    <property type="taxonomic scope" value="Bacteria"/>
</dbReference>
<name>M4V5G0_9BACT</name>
<dbReference type="InterPro" id="IPR038725">
    <property type="entry name" value="YdaG_split_barrel_FMN-bd"/>
</dbReference>
<dbReference type="STRING" id="1184267.A11Q_352"/>
<evidence type="ECO:0000313" key="3">
    <source>
        <dbReference type="Proteomes" id="UP000012040"/>
    </source>
</evidence>
<dbReference type="Pfam" id="PF16242">
    <property type="entry name" value="Pyrid_ox_like"/>
    <property type="match status" value="1"/>
</dbReference>
<protein>
    <recommendedName>
        <fullName evidence="1">General stress protein FMN-binding split barrel domain-containing protein</fullName>
    </recommendedName>
</protein>
<evidence type="ECO:0000259" key="1">
    <source>
        <dbReference type="Pfam" id="PF16242"/>
    </source>
</evidence>
<dbReference type="Proteomes" id="UP000012040">
    <property type="component" value="Chromosome"/>
</dbReference>
<dbReference type="SUPFAM" id="SSF50475">
    <property type="entry name" value="FMN-binding split barrel"/>
    <property type="match status" value="1"/>
</dbReference>
<dbReference type="RefSeq" id="WP_015469062.1">
    <property type="nucleotide sequence ID" value="NC_020813.1"/>
</dbReference>
<dbReference type="Gene3D" id="2.30.110.10">
    <property type="entry name" value="Electron Transport, Fmn-binding Protein, Chain A"/>
    <property type="match status" value="1"/>
</dbReference>
<dbReference type="HOGENOM" id="CLU_091428_1_1_7"/>
<keyword evidence="3" id="KW-1185">Reference proteome</keyword>
<accession>M4V5G0</accession>
<dbReference type="PANTHER" id="PTHR34818">
    <property type="entry name" value="PROTEIN BLI-3"/>
    <property type="match status" value="1"/>
</dbReference>
<dbReference type="AlphaFoldDB" id="M4V5G0"/>
<gene>
    <name evidence="2" type="ORF">A11Q_352</name>
</gene>